<protein>
    <recommendedName>
        <fullName evidence="3">RNase H type-1 domain-containing protein</fullName>
    </recommendedName>
</protein>
<proteinExistence type="predicted"/>
<organism evidence="1 2">
    <name type="scientific">Coptis chinensis</name>
    <dbReference type="NCBI Taxonomy" id="261450"/>
    <lineage>
        <taxon>Eukaryota</taxon>
        <taxon>Viridiplantae</taxon>
        <taxon>Streptophyta</taxon>
        <taxon>Embryophyta</taxon>
        <taxon>Tracheophyta</taxon>
        <taxon>Spermatophyta</taxon>
        <taxon>Magnoliopsida</taxon>
        <taxon>Ranunculales</taxon>
        <taxon>Ranunculaceae</taxon>
        <taxon>Coptidoideae</taxon>
        <taxon>Coptis</taxon>
    </lineage>
</organism>
<name>A0A835INH6_9MAGN</name>
<dbReference type="Proteomes" id="UP000631114">
    <property type="component" value="Unassembled WGS sequence"/>
</dbReference>
<dbReference type="OrthoDB" id="651601at2759"/>
<reference evidence="1 2" key="1">
    <citation type="submission" date="2020-10" db="EMBL/GenBank/DDBJ databases">
        <title>The Coptis chinensis genome and diversification of protoberbering-type alkaloids.</title>
        <authorList>
            <person name="Wang B."/>
            <person name="Shu S."/>
            <person name="Song C."/>
            <person name="Liu Y."/>
        </authorList>
    </citation>
    <scope>NUCLEOTIDE SEQUENCE [LARGE SCALE GENOMIC DNA]</scope>
    <source>
        <strain evidence="1">HL-2020</strain>
        <tissue evidence="1">Leaf</tissue>
    </source>
</reference>
<evidence type="ECO:0000313" key="2">
    <source>
        <dbReference type="Proteomes" id="UP000631114"/>
    </source>
</evidence>
<keyword evidence="2" id="KW-1185">Reference proteome</keyword>
<dbReference type="EMBL" id="JADFTS010000002">
    <property type="protein sequence ID" value="KAF9619803.1"/>
    <property type="molecule type" value="Genomic_DNA"/>
</dbReference>
<evidence type="ECO:0000313" key="1">
    <source>
        <dbReference type="EMBL" id="KAF9619803.1"/>
    </source>
</evidence>
<accession>A0A835INH6</accession>
<comment type="caution">
    <text evidence="1">The sequence shown here is derived from an EMBL/GenBank/DDBJ whole genome shotgun (WGS) entry which is preliminary data.</text>
</comment>
<evidence type="ECO:0008006" key="3">
    <source>
        <dbReference type="Google" id="ProtNLM"/>
    </source>
</evidence>
<sequence>MYQELKAIEQGLHKCKDLLVTKLVVVSDSLRAINALNSAENAPWETNRAADYLASLTTDVNDECTFIPPLDLK</sequence>
<gene>
    <name evidence="1" type="ORF">IFM89_009325</name>
</gene>
<dbReference type="AlphaFoldDB" id="A0A835INH6"/>